<evidence type="ECO:0000259" key="1">
    <source>
        <dbReference type="Pfam" id="PF00723"/>
    </source>
</evidence>
<evidence type="ECO:0000259" key="2">
    <source>
        <dbReference type="Pfam" id="PF19291"/>
    </source>
</evidence>
<dbReference type="EMBL" id="JAUSUL010000003">
    <property type="protein sequence ID" value="MDQ0316796.1"/>
    <property type="molecule type" value="Genomic_DNA"/>
</dbReference>
<gene>
    <name evidence="3" type="ORF">J2S73_003272</name>
</gene>
<dbReference type="Gene3D" id="1.50.10.10">
    <property type="match status" value="1"/>
</dbReference>
<dbReference type="Pfam" id="PF00723">
    <property type="entry name" value="Glyco_hydro_15"/>
    <property type="match status" value="1"/>
</dbReference>
<dbReference type="GO" id="GO:0004553">
    <property type="term" value="F:hydrolase activity, hydrolyzing O-glycosyl compounds"/>
    <property type="evidence" value="ECO:0007669"/>
    <property type="project" value="UniProtKB-ARBA"/>
</dbReference>
<accession>A0AAE4AT03</accession>
<dbReference type="InterPro" id="IPR011613">
    <property type="entry name" value="GH15-like"/>
</dbReference>
<dbReference type="InterPro" id="IPR045582">
    <property type="entry name" value="Trehalase-like_N"/>
</dbReference>
<dbReference type="PANTHER" id="PTHR31616:SF0">
    <property type="entry name" value="GLUCAN 1,4-ALPHA-GLUCOSIDASE"/>
    <property type="match status" value="1"/>
</dbReference>
<organism evidence="3 4">
    <name type="scientific">Amorphus orientalis</name>
    <dbReference type="NCBI Taxonomy" id="649198"/>
    <lineage>
        <taxon>Bacteria</taxon>
        <taxon>Pseudomonadati</taxon>
        <taxon>Pseudomonadota</taxon>
        <taxon>Alphaproteobacteria</taxon>
        <taxon>Hyphomicrobiales</taxon>
        <taxon>Amorphaceae</taxon>
        <taxon>Amorphus</taxon>
    </lineage>
</organism>
<proteinExistence type="predicted"/>
<dbReference type="Pfam" id="PF19291">
    <property type="entry name" value="TREH_N"/>
    <property type="match status" value="1"/>
</dbReference>
<dbReference type="PANTHER" id="PTHR31616">
    <property type="entry name" value="TREHALASE"/>
    <property type="match status" value="1"/>
</dbReference>
<evidence type="ECO:0000313" key="4">
    <source>
        <dbReference type="Proteomes" id="UP001229244"/>
    </source>
</evidence>
<evidence type="ECO:0000313" key="3">
    <source>
        <dbReference type="EMBL" id="MDQ0316796.1"/>
    </source>
</evidence>
<dbReference type="InterPro" id="IPR012341">
    <property type="entry name" value="6hp_glycosidase-like_sf"/>
</dbReference>
<dbReference type="Proteomes" id="UP001229244">
    <property type="component" value="Unassembled WGS sequence"/>
</dbReference>
<name>A0AAE4AT03_9HYPH</name>
<dbReference type="AlphaFoldDB" id="A0AAE4AT03"/>
<dbReference type="GO" id="GO:0005975">
    <property type="term" value="P:carbohydrate metabolic process"/>
    <property type="evidence" value="ECO:0007669"/>
    <property type="project" value="InterPro"/>
</dbReference>
<protein>
    <submittedName>
        <fullName evidence="3">Pentatricopeptide repeat protein</fullName>
    </submittedName>
</protein>
<keyword evidence="4" id="KW-1185">Reference proteome</keyword>
<reference evidence="3" key="1">
    <citation type="submission" date="2023-07" db="EMBL/GenBank/DDBJ databases">
        <title>Genomic Encyclopedia of Type Strains, Phase IV (KMG-IV): sequencing the most valuable type-strain genomes for metagenomic binning, comparative biology and taxonomic classification.</title>
        <authorList>
            <person name="Goeker M."/>
        </authorList>
    </citation>
    <scope>NUCLEOTIDE SEQUENCE</scope>
    <source>
        <strain evidence="3">DSM 21202</strain>
    </source>
</reference>
<feature type="domain" description="GH15-like" evidence="1">
    <location>
        <begin position="221"/>
        <end position="579"/>
    </location>
</feature>
<dbReference type="RefSeq" id="WP_306886672.1">
    <property type="nucleotide sequence ID" value="NZ_JAUSUL010000003.1"/>
</dbReference>
<comment type="caution">
    <text evidence="3">The sequence shown here is derived from an EMBL/GenBank/DDBJ whole genome shotgun (WGS) entry which is preliminary data.</text>
</comment>
<sequence length="592" mass="67144">MSSLDLGLIGNCSISVLIDRWARVVWWCLPRFDGDPVFHQLLGSRSGDPADGAFSIEVEGQVRTEQSYITNTAILSTRIYTEDGSSVEILDHAPRFEGRGRMFRPMQFVRQIKPIDGRPRIRIRIRPVFGWARQAPEITSGSNHIRYVGDGMTLRMTTNAPVTYIRNETWFQLDRELALFLGPDETLTDHPVKIAHTFVENTEAYWRGWSRRLGLPREWQEAVIRAAITLKMCTFEETGAIVAAITTSIPEAPNSGRTWDYRYCWLRDAFFVVRALNGLSDLETMENYLRYIQNIIALTEGGHVQPVYGIGLESALVEGTVDLPGYRGMGPVRTGNQAYEHFQHDVYGNIVLGAAQAFFDRRLLRPSGVEDFRLLEKIGERAYELFDKPDAGMWELRTRARVHTSSSLMCWAALDRLAKIANELGLDPKKWRARADEVRDTILERSWNEELGAFAESFEGSDLDAGLLLAAEVGLVSPTDPRFVSTVDKIGEALRHGDHLYRYAIADDFGRPETAFNICTFWYIDALARIGRVEEAREIYESMLACRNHLGLLSEDVDPATGELWGNFPQTYSMVGIINGAMRLSRRWDKMV</sequence>
<feature type="domain" description="Trehalase-like N-terminal" evidence="2">
    <location>
        <begin position="7"/>
        <end position="112"/>
    </location>
</feature>
<dbReference type="SUPFAM" id="SSF48208">
    <property type="entry name" value="Six-hairpin glycosidases"/>
    <property type="match status" value="1"/>
</dbReference>
<dbReference type="InterPro" id="IPR008928">
    <property type="entry name" value="6-hairpin_glycosidase_sf"/>
</dbReference>